<dbReference type="InterPro" id="IPR004764">
    <property type="entry name" value="MdtF-like"/>
</dbReference>
<evidence type="ECO:0000256" key="3">
    <source>
        <dbReference type="ARBA" id="ARBA00022448"/>
    </source>
</evidence>
<dbReference type="Gene3D" id="3.30.2090.10">
    <property type="entry name" value="Multidrug efflux transporter AcrB TolC docking domain, DN and DC subdomains"/>
    <property type="match status" value="2"/>
</dbReference>
<feature type="transmembrane region" description="Helical" evidence="9">
    <location>
        <begin position="933"/>
        <end position="958"/>
    </location>
</feature>
<keyword evidence="4" id="KW-1003">Cell membrane</keyword>
<dbReference type="InterPro" id="IPR027463">
    <property type="entry name" value="AcrB_DN_DC_subdom"/>
</dbReference>
<dbReference type="InterPro" id="IPR001036">
    <property type="entry name" value="Acrflvin-R"/>
</dbReference>
<organism evidence="11 12">
    <name type="scientific">Dyella halodurans</name>
    <dbReference type="NCBI Taxonomy" id="1920171"/>
    <lineage>
        <taxon>Bacteria</taxon>
        <taxon>Pseudomonadati</taxon>
        <taxon>Pseudomonadota</taxon>
        <taxon>Gammaproteobacteria</taxon>
        <taxon>Lysobacterales</taxon>
        <taxon>Rhodanobacteraceae</taxon>
        <taxon>Dyella</taxon>
    </lineage>
</organism>
<evidence type="ECO:0000256" key="5">
    <source>
        <dbReference type="ARBA" id="ARBA00022519"/>
    </source>
</evidence>
<gene>
    <name evidence="11" type="ORF">ACFO5W_03980</name>
</gene>
<dbReference type="SUPFAM" id="SSF82693">
    <property type="entry name" value="Multidrug efflux transporter AcrB pore domain, PN1, PN2, PC1 and PC2 subdomains"/>
    <property type="match status" value="3"/>
</dbReference>
<dbReference type="Pfam" id="PF00873">
    <property type="entry name" value="ACR_tran"/>
    <property type="match status" value="1"/>
</dbReference>
<evidence type="ECO:0000256" key="8">
    <source>
        <dbReference type="ARBA" id="ARBA00023136"/>
    </source>
</evidence>
<dbReference type="NCBIfam" id="NF000282">
    <property type="entry name" value="RND_permease_1"/>
    <property type="match status" value="1"/>
</dbReference>
<evidence type="ECO:0000313" key="12">
    <source>
        <dbReference type="Proteomes" id="UP001595961"/>
    </source>
</evidence>
<feature type="transmembrane region" description="Helical" evidence="9">
    <location>
        <begin position="549"/>
        <end position="567"/>
    </location>
</feature>
<feature type="transmembrane region" description="Helical" evidence="9">
    <location>
        <begin position="434"/>
        <end position="458"/>
    </location>
</feature>
<dbReference type="PANTHER" id="PTHR32063">
    <property type="match status" value="1"/>
</dbReference>
<name>A0ABV9BYU5_9GAMM</name>
<feature type="transmembrane region" description="Helical" evidence="9">
    <location>
        <begin position="881"/>
        <end position="900"/>
    </location>
</feature>
<dbReference type="NCBIfam" id="TIGR00915">
    <property type="entry name" value="2A0602"/>
    <property type="match status" value="1"/>
</dbReference>
<evidence type="ECO:0000256" key="7">
    <source>
        <dbReference type="ARBA" id="ARBA00022989"/>
    </source>
</evidence>
<comment type="similarity">
    <text evidence="2 9">Belongs to the resistance-nodulation-cell division (RND) (TC 2.A.6) family.</text>
</comment>
<feature type="transmembrane region" description="Helical" evidence="9">
    <location>
        <begin position="339"/>
        <end position="359"/>
    </location>
</feature>
<feature type="transmembrane region" description="Helical" evidence="9">
    <location>
        <begin position="907"/>
        <end position="927"/>
    </location>
</feature>
<keyword evidence="3 9" id="KW-0813">Transport</keyword>
<dbReference type="Proteomes" id="UP001595961">
    <property type="component" value="Unassembled WGS sequence"/>
</dbReference>
<evidence type="ECO:0000256" key="1">
    <source>
        <dbReference type="ARBA" id="ARBA00004429"/>
    </source>
</evidence>
<dbReference type="Gene3D" id="1.20.1640.10">
    <property type="entry name" value="Multidrug efflux transporter AcrB transmembrane domain"/>
    <property type="match status" value="2"/>
</dbReference>
<dbReference type="PANTHER" id="PTHR32063:SF13">
    <property type="entry name" value="MULTIDRUG EFFLUX PUMP SUBUNIT ACRB-RELATED"/>
    <property type="match status" value="1"/>
</dbReference>
<feature type="transmembrane region" description="Helical" evidence="9">
    <location>
        <begin position="12"/>
        <end position="32"/>
    </location>
</feature>
<accession>A0ABV9BYU5</accession>
<evidence type="ECO:0000256" key="4">
    <source>
        <dbReference type="ARBA" id="ARBA00022475"/>
    </source>
</evidence>
<dbReference type="Gene3D" id="3.30.70.1320">
    <property type="entry name" value="Multidrug efflux transporter AcrB pore domain like"/>
    <property type="match status" value="1"/>
</dbReference>
<keyword evidence="5 9" id="KW-0997">Cell inner membrane</keyword>
<evidence type="ECO:0000256" key="2">
    <source>
        <dbReference type="ARBA" id="ARBA00010942"/>
    </source>
</evidence>
<reference evidence="12" key="1">
    <citation type="journal article" date="2019" name="Int. J. Syst. Evol. Microbiol.">
        <title>The Global Catalogue of Microorganisms (GCM) 10K type strain sequencing project: providing services to taxonomists for standard genome sequencing and annotation.</title>
        <authorList>
            <consortium name="The Broad Institute Genomics Platform"/>
            <consortium name="The Broad Institute Genome Sequencing Center for Infectious Disease"/>
            <person name="Wu L."/>
            <person name="Ma J."/>
        </authorList>
    </citation>
    <scope>NUCLEOTIDE SEQUENCE [LARGE SCALE GENOMIC DNA]</scope>
    <source>
        <strain evidence="12">CCM 4481</strain>
    </source>
</reference>
<feature type="transmembrane region" description="Helical" evidence="9">
    <location>
        <begin position="1014"/>
        <end position="1036"/>
    </location>
</feature>
<sequence>MNRFFVYRPVFAWVIALFVTLFGVIAIMLLPVEQYPDVAPPSLTVSASYSGADAQTLDRSVTSIIENEMNGIENFLYMSSTSRSNGTVQITVTLQPGTDLDTARSQVQDRLSRVEPRLPQEVRQLGITVTKSSSGFLMLIALQSTDGTTDAVEMGNFASNNIVNELRRIGGVGDVQLFGSSYAMRIWLDPNKLAGLGLSASEVLTAVREQNSQTAGGGLGDQPIAPGSEFNAQIVTQSRFTTPEQFRQIIVRANPDGSTVRVGDVARVELGNDSYGFRLTVNGKESAGMAIQLASGANALAVATQVRRRMTELQPIFPRGVVWAVPFDTTPFITTSVHGVLRTMVEALLLVTVVVFLFLQTWQATLIPTLVVPIALIGTCCGLYLFGLSINILSLFGMVVAIGILNDDAIVVVENVSRVMREEGLNARQATVKAIGQISGAVIGSTLVLVAVFVPMAFFPGSTGGIYRQFSVTLTVSIFLSTVLALTLGAALCAALLKGEAEPTPNAAPAPRNAAARMLQRVFGAFNRGLDAATVTYVRGVDVMLRAPVRWLLVFVIACVVTVFLFMRLPGGFLPTEDQGHIFVSYTGAPGSTVGRTQHAVDQVEAFLRRQPQVRNIATVTGFSFFGQGQSAALSFVDLQPWDERPGVENSASALVQRSNAAFRQIPEAMIFALDPPAIPSLGNATGFTMKIQDRGGAGAAALQQAAMRIMMEAAQSPVLMGVRSEGLPAAPQLYVEIDRVKARALGLQIGQVNQALSLAFGSNYVNDFLYEGNVLRVFLQADAAQRMRPEDVSALRLRNDHNEMVPFSAFTRVHWISGPQQLERYNGFPSATISGQAAAGQSSGAALAEMERIAKRVLTGNLSYEWTGTAFEEQQAAGQIGMLLGLSLIVVFLLLAALYESWAIPAAVLLIIPFGVMGAVLLTMARGMSADVYFNIGLITIIGLAAKNAILIVEFAIKEEAEGKDPITAVKNGAQQRLRPILMTSITFVLGMMPLVLATGAGAASRRAVGTGVMGSMLTATLFGIYFTPLFYVAARQWLSRKKRYSEEDDLAALPAEPPGPRGGPGDA</sequence>
<dbReference type="Gene3D" id="3.30.70.1440">
    <property type="entry name" value="Multidrug efflux transporter AcrB pore domain"/>
    <property type="match status" value="1"/>
</dbReference>
<evidence type="ECO:0000256" key="9">
    <source>
        <dbReference type="RuleBase" id="RU364070"/>
    </source>
</evidence>
<evidence type="ECO:0000313" key="11">
    <source>
        <dbReference type="EMBL" id="MFC4525786.1"/>
    </source>
</evidence>
<comment type="subcellular location">
    <subcellularLocation>
        <location evidence="1 9">Cell inner membrane</location>
        <topology evidence="1 9">Multi-pass membrane protein</topology>
    </subcellularLocation>
</comment>
<keyword evidence="8 9" id="KW-0472">Membrane</keyword>
<feature type="transmembrane region" description="Helical" evidence="9">
    <location>
        <begin position="979"/>
        <end position="1002"/>
    </location>
</feature>
<dbReference type="SUPFAM" id="SSF82714">
    <property type="entry name" value="Multidrug efflux transporter AcrB TolC docking domain, DN and DC subdomains"/>
    <property type="match status" value="2"/>
</dbReference>
<protein>
    <recommendedName>
        <fullName evidence="9">Efflux pump membrane transporter</fullName>
    </recommendedName>
</protein>
<dbReference type="Gene3D" id="3.30.70.1430">
    <property type="entry name" value="Multidrug efflux transporter AcrB pore domain"/>
    <property type="match status" value="2"/>
</dbReference>
<proteinExistence type="inferred from homology"/>
<dbReference type="EMBL" id="JBHSGA010000008">
    <property type="protein sequence ID" value="MFC4525786.1"/>
    <property type="molecule type" value="Genomic_DNA"/>
</dbReference>
<keyword evidence="6 9" id="KW-0812">Transmembrane</keyword>
<keyword evidence="7 9" id="KW-1133">Transmembrane helix</keyword>
<evidence type="ECO:0000256" key="10">
    <source>
        <dbReference type="SAM" id="MobiDB-lite"/>
    </source>
</evidence>
<feature type="region of interest" description="Disordered" evidence="10">
    <location>
        <begin position="1050"/>
        <end position="1069"/>
    </location>
</feature>
<feature type="transmembrane region" description="Helical" evidence="9">
    <location>
        <begin position="470"/>
        <end position="497"/>
    </location>
</feature>
<keyword evidence="12" id="KW-1185">Reference proteome</keyword>
<dbReference type="RefSeq" id="WP_266150508.1">
    <property type="nucleotide sequence ID" value="NZ_CP064028.1"/>
</dbReference>
<dbReference type="PRINTS" id="PR00702">
    <property type="entry name" value="ACRIFLAVINRP"/>
</dbReference>
<feature type="transmembrane region" description="Helical" evidence="9">
    <location>
        <begin position="366"/>
        <end position="386"/>
    </location>
</feature>
<dbReference type="SUPFAM" id="SSF82866">
    <property type="entry name" value="Multidrug efflux transporter AcrB transmembrane domain"/>
    <property type="match status" value="2"/>
</dbReference>
<comment type="caution">
    <text evidence="9">Lacks conserved residue(s) required for the propagation of feature annotation.</text>
</comment>
<comment type="caution">
    <text evidence="11">The sequence shown here is derived from an EMBL/GenBank/DDBJ whole genome shotgun (WGS) entry which is preliminary data.</text>
</comment>
<evidence type="ECO:0000256" key="6">
    <source>
        <dbReference type="ARBA" id="ARBA00022692"/>
    </source>
</evidence>